<protein>
    <recommendedName>
        <fullName evidence="4">Fruit-body specific protein a</fullName>
    </recommendedName>
</protein>
<evidence type="ECO:0000313" key="2">
    <source>
        <dbReference type="EMBL" id="KAJ7220605.1"/>
    </source>
</evidence>
<evidence type="ECO:0008006" key="4">
    <source>
        <dbReference type="Google" id="ProtNLM"/>
    </source>
</evidence>
<evidence type="ECO:0000313" key="3">
    <source>
        <dbReference type="Proteomes" id="UP001219525"/>
    </source>
</evidence>
<proteinExistence type="predicted"/>
<dbReference type="Proteomes" id="UP001219525">
    <property type="component" value="Unassembled WGS sequence"/>
</dbReference>
<comment type="caution">
    <text evidence="2">The sequence shown here is derived from an EMBL/GenBank/DDBJ whole genome shotgun (WGS) entry which is preliminary data.</text>
</comment>
<sequence length="205" mass="22116">MRFSTLFAAASVVATGVSAQNLYSGDSITDALSLTAENYYGSPIPPWKPNHKPGWYYGKNPPEGIIYLLEEIFCELLELFPFCLQCPKPHKAPPPNQPPPPPEYTPTYNNLTCASQDGSFQTFGLVDTVQDCQDMCDTVSGCIFVNAYHDNNDAGKGNSTELTCSLFSKCLDASSADNCAGQGQPDGSVDFITDSSGWCKSKPTA</sequence>
<gene>
    <name evidence="2" type="ORF">GGX14DRAFT_202075</name>
</gene>
<feature type="chain" id="PRO_5042106391" description="Fruit-body specific protein a" evidence="1">
    <location>
        <begin position="20"/>
        <end position="205"/>
    </location>
</feature>
<dbReference type="AlphaFoldDB" id="A0AAD6YKJ6"/>
<name>A0AAD6YKJ6_9AGAR</name>
<reference evidence="2" key="1">
    <citation type="submission" date="2023-03" db="EMBL/GenBank/DDBJ databases">
        <title>Massive genome expansion in bonnet fungi (Mycena s.s.) driven by repeated elements and novel gene families across ecological guilds.</title>
        <authorList>
            <consortium name="Lawrence Berkeley National Laboratory"/>
            <person name="Harder C.B."/>
            <person name="Miyauchi S."/>
            <person name="Viragh M."/>
            <person name="Kuo A."/>
            <person name="Thoen E."/>
            <person name="Andreopoulos B."/>
            <person name="Lu D."/>
            <person name="Skrede I."/>
            <person name="Drula E."/>
            <person name="Henrissat B."/>
            <person name="Morin E."/>
            <person name="Kohler A."/>
            <person name="Barry K."/>
            <person name="LaButti K."/>
            <person name="Morin E."/>
            <person name="Salamov A."/>
            <person name="Lipzen A."/>
            <person name="Mereny Z."/>
            <person name="Hegedus B."/>
            <person name="Baldrian P."/>
            <person name="Stursova M."/>
            <person name="Weitz H."/>
            <person name="Taylor A."/>
            <person name="Grigoriev I.V."/>
            <person name="Nagy L.G."/>
            <person name="Martin F."/>
            <person name="Kauserud H."/>
        </authorList>
    </citation>
    <scope>NUCLEOTIDE SEQUENCE</scope>
    <source>
        <strain evidence="2">9144</strain>
    </source>
</reference>
<keyword evidence="3" id="KW-1185">Reference proteome</keyword>
<dbReference type="EMBL" id="JARJCW010000009">
    <property type="protein sequence ID" value="KAJ7220605.1"/>
    <property type="molecule type" value="Genomic_DNA"/>
</dbReference>
<keyword evidence="1" id="KW-0732">Signal</keyword>
<evidence type="ECO:0000256" key="1">
    <source>
        <dbReference type="SAM" id="SignalP"/>
    </source>
</evidence>
<accession>A0AAD6YKJ6</accession>
<organism evidence="2 3">
    <name type="scientific">Mycena pura</name>
    <dbReference type="NCBI Taxonomy" id="153505"/>
    <lineage>
        <taxon>Eukaryota</taxon>
        <taxon>Fungi</taxon>
        <taxon>Dikarya</taxon>
        <taxon>Basidiomycota</taxon>
        <taxon>Agaricomycotina</taxon>
        <taxon>Agaricomycetes</taxon>
        <taxon>Agaricomycetidae</taxon>
        <taxon>Agaricales</taxon>
        <taxon>Marasmiineae</taxon>
        <taxon>Mycenaceae</taxon>
        <taxon>Mycena</taxon>
    </lineage>
</organism>
<feature type="signal peptide" evidence="1">
    <location>
        <begin position="1"/>
        <end position="19"/>
    </location>
</feature>